<evidence type="ECO:0000256" key="10">
    <source>
        <dbReference type="ARBA" id="ARBA00032877"/>
    </source>
</evidence>
<dbReference type="Gene3D" id="3.40.50.140">
    <property type="match status" value="1"/>
</dbReference>
<sequence>MKTIIAEKPSVAREIAGLVGASDKKDGYLTGNGYFVTWAFGHLIGLGMPEDYGISGFDKAALPILPNPFLLTVRKVKKDKGYTADTGALKQLKVIEQLFSRSNSIIVATDAGREGELIFRYIYEYLKCNKPFERLWISSLTEKAIKQGFDNLKDGAAFDRLYQAAQGRSRADWLVGINATQALSIAAGNGIYSLGRVQTPTLVLICKRYLENKNFSVKRYWQIQLSHNKELIDFKSISKTKWEDQKLADDTLKAIRRSEMATVTSVETKSVTEQPPLLFDLTGLQKEANKKLNLSAEETLNIAQSLYEKKFITYPRTGSKYIPEDVWAEIPNLVRALQDRETCKQAVSKIKWGRFNKRIVNDLRVTDHHGLLITDKIPSALNAKESSVYDMIAFRLLEALSQACIKEITDVGLQALHYDFTAKGCKVIEAGWRSIKGSFSDDDTEPVQDLPELKKGDELKKKEASVLEKKTKPPVLYTEAGLLSAMESAGKEIENEDERKALQNIGIGTPATRAAIIETLFTRNYVQREKKSLIPTEKGLQVYELVKDRKIADVAMTAEWELALQKIENNEADAGAFQKEMETYASSITNELLQTSIAQNNLPKLVCPKCKSQQLTIRDKIVKCPDEACNWVQFRNVCGVQIGIADIESLINKKKTSLIKGMKSKAGKKFDAYIVLNEDCKTSFEFTKNKSYKK</sequence>
<dbReference type="RefSeq" id="WP_344675872.1">
    <property type="nucleotide sequence ID" value="NZ_BAAAZI010000015.1"/>
</dbReference>
<comment type="catalytic activity">
    <reaction evidence="1">
        <text>ATP-independent breakage of single-stranded DNA, followed by passage and rejoining.</text>
        <dbReference type="EC" id="5.6.2.1"/>
    </reaction>
</comment>
<evidence type="ECO:0000313" key="13">
    <source>
        <dbReference type="Proteomes" id="UP001500101"/>
    </source>
</evidence>
<comment type="caution">
    <text evidence="12">The sequence shown here is derived from an EMBL/GenBank/DDBJ whole genome shotgun (WGS) entry which is preliminary data.</text>
</comment>
<dbReference type="InterPro" id="IPR003602">
    <property type="entry name" value="Topo_IA_DNA-bd_dom"/>
</dbReference>
<dbReference type="PROSITE" id="PS52039">
    <property type="entry name" value="TOPO_IA_2"/>
    <property type="match status" value="1"/>
</dbReference>
<evidence type="ECO:0000256" key="5">
    <source>
        <dbReference type="ARBA" id="ARBA00023125"/>
    </source>
</evidence>
<evidence type="ECO:0000256" key="2">
    <source>
        <dbReference type="ARBA" id="ARBA00009446"/>
    </source>
</evidence>
<dbReference type="CDD" id="cd03362">
    <property type="entry name" value="TOPRIM_TopoIA_TopoIII"/>
    <property type="match status" value="1"/>
</dbReference>
<dbReference type="Gene3D" id="1.10.290.10">
    <property type="entry name" value="Topoisomerase I, domain 4"/>
    <property type="match status" value="1"/>
</dbReference>
<dbReference type="CDD" id="cd00186">
    <property type="entry name" value="TOP1Ac"/>
    <property type="match status" value="1"/>
</dbReference>
<evidence type="ECO:0000256" key="6">
    <source>
        <dbReference type="ARBA" id="ARBA00023235"/>
    </source>
</evidence>
<dbReference type="SMART" id="SM00493">
    <property type="entry name" value="TOPRIM"/>
    <property type="match status" value="1"/>
</dbReference>
<evidence type="ECO:0000256" key="7">
    <source>
        <dbReference type="ARBA" id="ARBA00030003"/>
    </source>
</evidence>
<keyword evidence="6" id="KW-0413">Isomerase</keyword>
<dbReference type="NCBIfam" id="NF005829">
    <property type="entry name" value="PRK07726.1"/>
    <property type="match status" value="1"/>
</dbReference>
<evidence type="ECO:0000256" key="3">
    <source>
        <dbReference type="ARBA" id="ARBA00012891"/>
    </source>
</evidence>
<feature type="domain" description="Topo IA-type catalytic" evidence="11">
    <location>
        <begin position="158"/>
        <end position="589"/>
    </location>
</feature>
<comment type="similarity">
    <text evidence="2">Belongs to the type IA topoisomerase family.</text>
</comment>
<dbReference type="Gene3D" id="1.10.460.10">
    <property type="entry name" value="Topoisomerase I, domain 2"/>
    <property type="match status" value="1"/>
</dbReference>
<evidence type="ECO:0000256" key="1">
    <source>
        <dbReference type="ARBA" id="ARBA00000213"/>
    </source>
</evidence>
<dbReference type="InterPro" id="IPR000380">
    <property type="entry name" value="Topo_IA"/>
</dbReference>
<evidence type="ECO:0000256" key="8">
    <source>
        <dbReference type="ARBA" id="ARBA00031985"/>
    </source>
</evidence>
<dbReference type="Pfam" id="PF01751">
    <property type="entry name" value="Toprim"/>
    <property type="match status" value="1"/>
</dbReference>
<evidence type="ECO:0000259" key="11">
    <source>
        <dbReference type="PROSITE" id="PS52039"/>
    </source>
</evidence>
<dbReference type="EMBL" id="BAAAZI010000015">
    <property type="protein sequence ID" value="GAA4147194.1"/>
    <property type="molecule type" value="Genomic_DNA"/>
</dbReference>
<dbReference type="InterPro" id="IPR006171">
    <property type="entry name" value="TOPRIM_dom"/>
</dbReference>
<keyword evidence="13" id="KW-1185">Reference proteome</keyword>
<dbReference type="Gene3D" id="2.70.20.10">
    <property type="entry name" value="Topoisomerase I, domain 3"/>
    <property type="match status" value="1"/>
</dbReference>
<dbReference type="SMART" id="SM00437">
    <property type="entry name" value="TOP1Ac"/>
    <property type="match status" value="1"/>
</dbReference>
<dbReference type="PANTHER" id="PTHR11390:SF21">
    <property type="entry name" value="DNA TOPOISOMERASE 3-ALPHA"/>
    <property type="match status" value="1"/>
</dbReference>
<name>A0ABP7Z4T1_9SPHI</name>
<dbReference type="InterPro" id="IPR013824">
    <property type="entry name" value="Topo_IA_cen_sub1"/>
</dbReference>
<dbReference type="SMART" id="SM00436">
    <property type="entry name" value="TOP1Bc"/>
    <property type="match status" value="1"/>
</dbReference>
<dbReference type="InterPro" id="IPR013826">
    <property type="entry name" value="Topo_IA_cen_sub3"/>
</dbReference>
<accession>A0ABP7Z4T1</accession>
<proteinExistence type="inferred from homology"/>
<dbReference type="Proteomes" id="UP001500101">
    <property type="component" value="Unassembled WGS sequence"/>
</dbReference>
<organism evidence="12 13">
    <name type="scientific">Sphingobacterium kyonggiense</name>
    <dbReference type="NCBI Taxonomy" id="714075"/>
    <lineage>
        <taxon>Bacteria</taxon>
        <taxon>Pseudomonadati</taxon>
        <taxon>Bacteroidota</taxon>
        <taxon>Sphingobacteriia</taxon>
        <taxon>Sphingobacteriales</taxon>
        <taxon>Sphingobacteriaceae</taxon>
        <taxon>Sphingobacterium</taxon>
    </lineage>
</organism>
<dbReference type="InterPro" id="IPR023405">
    <property type="entry name" value="Topo_IA_core_domain"/>
</dbReference>
<dbReference type="Pfam" id="PF13342">
    <property type="entry name" value="Toprim_Crpt"/>
    <property type="match status" value="1"/>
</dbReference>
<evidence type="ECO:0000256" key="9">
    <source>
        <dbReference type="ARBA" id="ARBA00032235"/>
    </source>
</evidence>
<dbReference type="PANTHER" id="PTHR11390">
    <property type="entry name" value="PROKARYOTIC DNA TOPOISOMERASE"/>
    <property type="match status" value="1"/>
</dbReference>
<evidence type="ECO:0000313" key="12">
    <source>
        <dbReference type="EMBL" id="GAA4147194.1"/>
    </source>
</evidence>
<reference evidence="13" key="1">
    <citation type="journal article" date="2019" name="Int. J. Syst. Evol. Microbiol.">
        <title>The Global Catalogue of Microorganisms (GCM) 10K type strain sequencing project: providing services to taxonomists for standard genome sequencing and annotation.</title>
        <authorList>
            <consortium name="The Broad Institute Genomics Platform"/>
            <consortium name="The Broad Institute Genome Sequencing Center for Infectious Disease"/>
            <person name="Wu L."/>
            <person name="Ma J."/>
        </authorList>
    </citation>
    <scope>NUCLEOTIDE SEQUENCE [LARGE SCALE GENOMIC DNA]</scope>
    <source>
        <strain evidence="13">JCM 16704</strain>
    </source>
</reference>
<gene>
    <name evidence="12" type="ORF">GCM10022216_32880</name>
</gene>
<keyword evidence="4" id="KW-0799">Topoisomerase</keyword>
<dbReference type="InterPro" id="IPR034144">
    <property type="entry name" value="TOPRIM_TopoIII"/>
</dbReference>
<protein>
    <recommendedName>
        <fullName evidence="3">DNA topoisomerase</fullName>
        <ecNumber evidence="3">5.6.2.1</ecNumber>
    </recommendedName>
    <alternativeName>
        <fullName evidence="10">Omega-protein</fullName>
    </alternativeName>
    <alternativeName>
        <fullName evidence="9">Relaxing enzyme</fullName>
    </alternativeName>
    <alternativeName>
        <fullName evidence="7">Swivelase</fullName>
    </alternativeName>
    <alternativeName>
        <fullName evidence="8">Untwisting enzyme</fullName>
    </alternativeName>
</protein>
<keyword evidence="5" id="KW-0238">DNA-binding</keyword>
<evidence type="ECO:0000256" key="4">
    <source>
        <dbReference type="ARBA" id="ARBA00023029"/>
    </source>
</evidence>
<dbReference type="PRINTS" id="PR00417">
    <property type="entry name" value="PRTPISMRASEI"/>
</dbReference>
<dbReference type="InterPro" id="IPR013497">
    <property type="entry name" value="Topo_IA_cen"/>
</dbReference>
<dbReference type="SUPFAM" id="SSF56712">
    <property type="entry name" value="Prokaryotic type I DNA topoisomerase"/>
    <property type="match status" value="1"/>
</dbReference>
<dbReference type="InterPro" id="IPR025589">
    <property type="entry name" value="Toprim_C_rpt"/>
</dbReference>
<dbReference type="InterPro" id="IPR013825">
    <property type="entry name" value="Topo_IA_cen_sub2"/>
</dbReference>
<dbReference type="EC" id="5.6.2.1" evidence="3"/>
<dbReference type="Pfam" id="PF01131">
    <property type="entry name" value="Topoisom_bac"/>
    <property type="match status" value="1"/>
</dbReference>
<dbReference type="InterPro" id="IPR003601">
    <property type="entry name" value="Topo_IA_2"/>
</dbReference>